<dbReference type="STRING" id="431595.K3X7V8"/>
<reference evidence="6" key="1">
    <citation type="journal article" date="2010" name="Genome Biol.">
        <title>Genome sequence of the necrotrophic plant pathogen Pythium ultimum reveals original pathogenicity mechanisms and effector repertoire.</title>
        <authorList>
            <person name="Levesque C.A."/>
            <person name="Brouwer H."/>
            <person name="Cano L."/>
            <person name="Hamilton J.P."/>
            <person name="Holt C."/>
            <person name="Huitema E."/>
            <person name="Raffaele S."/>
            <person name="Robideau G.P."/>
            <person name="Thines M."/>
            <person name="Win J."/>
            <person name="Zerillo M.M."/>
            <person name="Beakes G.W."/>
            <person name="Boore J.L."/>
            <person name="Busam D."/>
            <person name="Dumas B."/>
            <person name="Ferriera S."/>
            <person name="Fuerstenberg S.I."/>
            <person name="Gachon C.M."/>
            <person name="Gaulin E."/>
            <person name="Govers F."/>
            <person name="Grenville-Briggs L."/>
            <person name="Horner N."/>
            <person name="Hostetler J."/>
            <person name="Jiang R.H."/>
            <person name="Johnson J."/>
            <person name="Krajaejun T."/>
            <person name="Lin H."/>
            <person name="Meijer H.J."/>
            <person name="Moore B."/>
            <person name="Morris P."/>
            <person name="Phuntmart V."/>
            <person name="Puiu D."/>
            <person name="Shetty J."/>
            <person name="Stajich J.E."/>
            <person name="Tripathy S."/>
            <person name="Wawra S."/>
            <person name="van West P."/>
            <person name="Whitty B.R."/>
            <person name="Coutinho P.M."/>
            <person name="Henrissat B."/>
            <person name="Martin F."/>
            <person name="Thomas P.D."/>
            <person name="Tyler B.M."/>
            <person name="De Vries R.P."/>
            <person name="Kamoun S."/>
            <person name="Yandell M."/>
            <person name="Tisserat N."/>
            <person name="Buell C.R."/>
        </authorList>
    </citation>
    <scope>NUCLEOTIDE SEQUENCE</scope>
    <source>
        <strain evidence="6">DAOM:BR144</strain>
    </source>
</reference>
<dbReference type="PANTHER" id="PTHR45712">
    <property type="entry name" value="AGAP008170-PA"/>
    <property type="match status" value="1"/>
</dbReference>
<dbReference type="EMBL" id="GL376627">
    <property type="status" value="NOT_ANNOTATED_CDS"/>
    <property type="molecule type" value="Genomic_DNA"/>
</dbReference>
<protein>
    <recommendedName>
        <fullName evidence="7">Leucine-rich repeat-containing N-terminal plant-type domain-containing protein</fullName>
    </recommendedName>
</protein>
<accession>K3X7V8</accession>
<evidence type="ECO:0000256" key="1">
    <source>
        <dbReference type="ARBA" id="ARBA00022614"/>
    </source>
</evidence>
<dbReference type="HOGENOM" id="CLU_779610_0_0_1"/>
<feature type="region of interest" description="Disordered" evidence="3">
    <location>
        <begin position="35"/>
        <end position="55"/>
    </location>
</feature>
<feature type="chain" id="PRO_5003868427" description="Leucine-rich repeat-containing N-terminal plant-type domain-containing protein" evidence="4">
    <location>
        <begin position="27"/>
        <end position="408"/>
    </location>
</feature>
<sequence>MRRCHCAVSPIVLLALLLLSCVACDAVRFKQRLQRHSPTTTSSSDGHSSSADEDAIPTAVPNVVRELLYNGTMLAACPAVRTLTRDCHDENFGWYACVAGGAMNETASVVTSGGSAAKKNAVADECANALYVEAWVPDSGGQVGAVNASGLRIAAVKSLDINWKTVDLSNNWLTAFDLSSHEPLNGSSMNLADNRLTSLASVVPTAYLTSLNVSRNPLGTMMANDNHSSLETLVASNASLTAINVTAASNLQGLLVPHNNLSSFESIALLNSLSTLDLSFNQLRNWSSVILPRRLSVLMASDNNITTLPPMNLTTLDQLAAIDFSFNQIETIGGILWHPSLTELDLRENPISRFEIRRSDLTILSKKDMILRIAPFISENCAERGGVLESVGIGGNVHICVIEVDFNM</sequence>
<dbReference type="SUPFAM" id="SSF52058">
    <property type="entry name" value="L domain-like"/>
    <property type="match status" value="1"/>
</dbReference>
<dbReference type="Gene3D" id="3.80.10.10">
    <property type="entry name" value="Ribonuclease Inhibitor"/>
    <property type="match status" value="1"/>
</dbReference>
<dbReference type="InterPro" id="IPR050333">
    <property type="entry name" value="SLRP"/>
</dbReference>
<dbReference type="PROSITE" id="PS51257">
    <property type="entry name" value="PROKAR_LIPOPROTEIN"/>
    <property type="match status" value="1"/>
</dbReference>
<dbReference type="InterPro" id="IPR001611">
    <property type="entry name" value="Leu-rich_rpt"/>
</dbReference>
<keyword evidence="2" id="KW-0677">Repeat</keyword>
<evidence type="ECO:0000256" key="2">
    <source>
        <dbReference type="ARBA" id="ARBA00022737"/>
    </source>
</evidence>
<dbReference type="AlphaFoldDB" id="K3X7V8"/>
<feature type="signal peptide" evidence="4">
    <location>
        <begin position="1"/>
        <end position="26"/>
    </location>
</feature>
<keyword evidence="4" id="KW-0732">Signal</keyword>
<evidence type="ECO:0000256" key="4">
    <source>
        <dbReference type="SAM" id="SignalP"/>
    </source>
</evidence>
<proteinExistence type="predicted"/>
<evidence type="ECO:0008006" key="7">
    <source>
        <dbReference type="Google" id="ProtNLM"/>
    </source>
</evidence>
<dbReference type="Proteomes" id="UP000019132">
    <property type="component" value="Unassembled WGS sequence"/>
</dbReference>
<evidence type="ECO:0000256" key="3">
    <source>
        <dbReference type="SAM" id="MobiDB-lite"/>
    </source>
</evidence>
<dbReference type="eggNOG" id="ENOG502T3K9">
    <property type="taxonomic scope" value="Eukaryota"/>
</dbReference>
<feature type="compositionally biased region" description="Low complexity" evidence="3">
    <location>
        <begin position="37"/>
        <end position="49"/>
    </location>
</feature>
<dbReference type="VEuPathDB" id="FungiDB:PYU1_G013278"/>
<keyword evidence="1" id="KW-0433">Leucine-rich repeat</keyword>
<dbReference type="InterPro" id="IPR032675">
    <property type="entry name" value="LRR_dom_sf"/>
</dbReference>
<reference evidence="5" key="3">
    <citation type="submission" date="2015-02" db="UniProtKB">
        <authorList>
            <consortium name="EnsemblProtists"/>
        </authorList>
    </citation>
    <scope>IDENTIFICATION</scope>
    <source>
        <strain evidence="5">DAOM BR144</strain>
    </source>
</reference>
<evidence type="ECO:0000313" key="6">
    <source>
        <dbReference type="Proteomes" id="UP000019132"/>
    </source>
</evidence>
<organism evidence="5 6">
    <name type="scientific">Globisporangium ultimum (strain ATCC 200006 / CBS 805.95 / DAOM BR144)</name>
    <name type="common">Pythium ultimum</name>
    <dbReference type="NCBI Taxonomy" id="431595"/>
    <lineage>
        <taxon>Eukaryota</taxon>
        <taxon>Sar</taxon>
        <taxon>Stramenopiles</taxon>
        <taxon>Oomycota</taxon>
        <taxon>Peronosporomycetes</taxon>
        <taxon>Pythiales</taxon>
        <taxon>Pythiaceae</taxon>
        <taxon>Globisporangium</taxon>
    </lineage>
</organism>
<reference evidence="6" key="2">
    <citation type="submission" date="2010-04" db="EMBL/GenBank/DDBJ databases">
        <authorList>
            <person name="Buell R."/>
            <person name="Hamilton J."/>
            <person name="Hostetler J."/>
        </authorList>
    </citation>
    <scope>NUCLEOTIDE SEQUENCE [LARGE SCALE GENOMIC DNA]</scope>
    <source>
        <strain evidence="6">DAOM:BR144</strain>
    </source>
</reference>
<name>K3X7V8_GLOUD</name>
<dbReference type="PANTHER" id="PTHR45712:SF22">
    <property type="entry name" value="INSULIN-LIKE GROWTH FACTOR-BINDING PROTEIN COMPLEX ACID LABILE SUBUNIT"/>
    <property type="match status" value="1"/>
</dbReference>
<dbReference type="EnsemblProtists" id="PYU1_T013307">
    <property type="protein sequence ID" value="PYU1_T013307"/>
    <property type="gene ID" value="PYU1_G013278"/>
</dbReference>
<evidence type="ECO:0000313" key="5">
    <source>
        <dbReference type="EnsemblProtists" id="PYU1_T013307"/>
    </source>
</evidence>
<keyword evidence="6" id="KW-1185">Reference proteome</keyword>
<dbReference type="InParanoid" id="K3X7V8"/>
<dbReference type="Pfam" id="PF13855">
    <property type="entry name" value="LRR_8"/>
    <property type="match status" value="1"/>
</dbReference>